<feature type="domain" description="CheW-like" evidence="1">
    <location>
        <begin position="12"/>
        <end position="155"/>
    </location>
</feature>
<dbReference type="RefSeq" id="WP_218282890.1">
    <property type="nucleotide sequence ID" value="NZ_CP078093.1"/>
</dbReference>
<sequence>MKKYNEEEKLEIVEILEFLLKSDQSTEKYAIEVLYINEVYSVKRVTMLPCTPPFITGLMNFRGKIISVIDLRNFLGFTSKKISVENIKKVIVVKVNEIEVGIAVDGILGCNEVFVSEIQRNILNITNLNTKYFKGITKERTIVLDIKNIMMDEKMIVDEEVI</sequence>
<accession>A0ABX8RAV9</accession>
<reference evidence="2" key="1">
    <citation type="submission" date="2021-07" db="EMBL/GenBank/DDBJ databases">
        <title>Complete genome sequence of Crassaminicella sp. 143-21, isolated from a deep-sea hydrothermal vent.</title>
        <authorList>
            <person name="Li X."/>
        </authorList>
    </citation>
    <scope>NUCLEOTIDE SEQUENCE</scope>
    <source>
        <strain evidence="2">143-21</strain>
    </source>
</reference>
<dbReference type="EMBL" id="CP078093">
    <property type="protein sequence ID" value="QXM06194.1"/>
    <property type="molecule type" value="Genomic_DNA"/>
</dbReference>
<evidence type="ECO:0000313" key="3">
    <source>
        <dbReference type="Proteomes" id="UP000886818"/>
    </source>
</evidence>
<proteinExistence type="predicted"/>
<dbReference type="SMART" id="SM00260">
    <property type="entry name" value="CheW"/>
    <property type="match status" value="1"/>
</dbReference>
<protein>
    <submittedName>
        <fullName evidence="2">Chemotaxis protein CheW</fullName>
    </submittedName>
</protein>
<dbReference type="InterPro" id="IPR039315">
    <property type="entry name" value="CheW"/>
</dbReference>
<evidence type="ECO:0000259" key="1">
    <source>
        <dbReference type="PROSITE" id="PS50851"/>
    </source>
</evidence>
<organism evidence="2 3">
    <name type="scientific">Crassaminicella indica</name>
    <dbReference type="NCBI Taxonomy" id="2855394"/>
    <lineage>
        <taxon>Bacteria</taxon>
        <taxon>Bacillati</taxon>
        <taxon>Bacillota</taxon>
        <taxon>Clostridia</taxon>
        <taxon>Eubacteriales</taxon>
        <taxon>Clostridiaceae</taxon>
        <taxon>Crassaminicella</taxon>
    </lineage>
</organism>
<dbReference type="PANTHER" id="PTHR22617">
    <property type="entry name" value="CHEMOTAXIS SENSOR HISTIDINE KINASE-RELATED"/>
    <property type="match status" value="1"/>
</dbReference>
<dbReference type="PANTHER" id="PTHR22617:SF23">
    <property type="entry name" value="CHEMOTAXIS PROTEIN CHEW"/>
    <property type="match status" value="1"/>
</dbReference>
<dbReference type="Proteomes" id="UP000886818">
    <property type="component" value="Chromosome"/>
</dbReference>
<evidence type="ECO:0000313" key="2">
    <source>
        <dbReference type="EMBL" id="QXM06194.1"/>
    </source>
</evidence>
<dbReference type="InterPro" id="IPR002545">
    <property type="entry name" value="CheW-lke_dom"/>
</dbReference>
<dbReference type="Pfam" id="PF01584">
    <property type="entry name" value="CheW"/>
    <property type="match status" value="1"/>
</dbReference>
<name>A0ABX8RAV9_9CLOT</name>
<keyword evidence="3" id="KW-1185">Reference proteome</keyword>
<gene>
    <name evidence="2" type="ORF">KVH43_12740</name>
</gene>
<dbReference type="PROSITE" id="PS50851">
    <property type="entry name" value="CHEW"/>
    <property type="match status" value="1"/>
</dbReference>